<sequence>MSQGWTPDPVRTSTHASVHRARPRVSARLLRVGLNLYPPLLGAGIRVLSIEPDWSSCSVALKLTRWNKNQQGTAFGGSIGAMSDAFFAMLLMGQLGPAYNVWDAQAHIDYRSPGVSTVFGRFEMPADAVSEIREAAASGEKVLRWFETDLTLKDGTVVASVRRQVYIRKKKERALAAA</sequence>
<reference evidence="2" key="1">
    <citation type="submission" date="2016-10" db="EMBL/GenBank/DDBJ databases">
        <authorList>
            <person name="Varghese N."/>
            <person name="Submissions S."/>
        </authorList>
    </citation>
    <scope>NUCLEOTIDE SEQUENCE [LARGE SCALE GENOMIC DNA]</scope>
    <source>
        <strain evidence="2">DSM 22951</strain>
    </source>
</reference>
<evidence type="ECO:0000313" key="1">
    <source>
        <dbReference type="EMBL" id="SSA34549.1"/>
    </source>
</evidence>
<keyword evidence="2" id="KW-1185">Reference proteome</keyword>
<dbReference type="InterPro" id="IPR027961">
    <property type="entry name" value="DUF4442"/>
</dbReference>
<dbReference type="EMBL" id="UESZ01000001">
    <property type="protein sequence ID" value="SSA34549.1"/>
    <property type="molecule type" value="Genomic_DNA"/>
</dbReference>
<dbReference type="SUPFAM" id="SSF54637">
    <property type="entry name" value="Thioesterase/thiol ester dehydrase-isomerase"/>
    <property type="match status" value="1"/>
</dbReference>
<dbReference type="RefSeq" id="WP_109685228.1">
    <property type="nucleotide sequence ID" value="NZ_QGDN01000001.1"/>
</dbReference>
<name>A0A2Y8ZW98_9MICO</name>
<organism evidence="1 2">
    <name type="scientific">Branchiibius hedensis</name>
    <dbReference type="NCBI Taxonomy" id="672460"/>
    <lineage>
        <taxon>Bacteria</taxon>
        <taxon>Bacillati</taxon>
        <taxon>Actinomycetota</taxon>
        <taxon>Actinomycetes</taxon>
        <taxon>Micrococcales</taxon>
        <taxon>Dermacoccaceae</taxon>
        <taxon>Branchiibius</taxon>
    </lineage>
</organism>
<gene>
    <name evidence="1" type="ORF">SAMN04489750_1873</name>
</gene>
<dbReference type="InterPro" id="IPR029069">
    <property type="entry name" value="HotDog_dom_sf"/>
</dbReference>
<protein>
    <recommendedName>
        <fullName evidence="3">Acyl-coenzyme A thioesterase PaaI, contains HGG motif</fullName>
    </recommendedName>
</protein>
<evidence type="ECO:0008006" key="3">
    <source>
        <dbReference type="Google" id="ProtNLM"/>
    </source>
</evidence>
<proteinExistence type="predicted"/>
<dbReference type="Gene3D" id="3.10.129.10">
    <property type="entry name" value="Hotdog Thioesterase"/>
    <property type="match status" value="1"/>
</dbReference>
<evidence type="ECO:0000313" key="2">
    <source>
        <dbReference type="Proteomes" id="UP000250028"/>
    </source>
</evidence>
<dbReference type="Pfam" id="PF14539">
    <property type="entry name" value="DUF4442"/>
    <property type="match status" value="1"/>
</dbReference>
<dbReference type="AlphaFoldDB" id="A0A2Y8ZW98"/>
<accession>A0A2Y8ZW98</accession>
<dbReference type="OrthoDB" id="9814774at2"/>
<dbReference type="Proteomes" id="UP000250028">
    <property type="component" value="Unassembled WGS sequence"/>
</dbReference>